<feature type="non-terminal residue" evidence="1">
    <location>
        <position position="395"/>
    </location>
</feature>
<evidence type="ECO:0000313" key="2">
    <source>
        <dbReference type="Proteomes" id="UP001186974"/>
    </source>
</evidence>
<name>A0ACC3CZD1_9PEZI</name>
<protein>
    <submittedName>
        <fullName evidence="1">Uncharacterized protein</fullName>
    </submittedName>
</protein>
<dbReference type="EMBL" id="JAWDJW010009450">
    <property type="protein sequence ID" value="KAK3059396.1"/>
    <property type="molecule type" value="Genomic_DNA"/>
</dbReference>
<sequence length="395" mass="44168">MVVYLAYLRPFREQLMVEVYGKGWSDYVWGGLNGPWETDKLTSIITRETTTRLGERLTTLDYRHVAISIGRVYVSDEFAKGYKDEVGEVEEPEVDVDDGLELSAGRTGEIGVRRYGVPSEIIKFLSVRSIDVFRSLSESWHRFLGLGDDGQNPGPMRRTSQERSSRKRAREDVISCEQAAFAKRVDVHGASRRTSLDSSVKVRSAEFKRAMQKALGQTGVEFRSEEQRLAMEVVLTGERPLVVILPTGGGKSLLFMAPACLDDPGVTIVVAPFRALVNDMADRVRKRGIDCLEWRPGEVNAATVVVVSADVAGSWSFLGYASFLAQVGYLRRVIIDECHLTFTASDYRPKLAHLKRLRSLHCQMVLLTATLPPTLEDELSESMLVRDARYIRAGT</sequence>
<dbReference type="Proteomes" id="UP001186974">
    <property type="component" value="Unassembled WGS sequence"/>
</dbReference>
<comment type="caution">
    <text evidence="1">The sequence shown here is derived from an EMBL/GenBank/DDBJ whole genome shotgun (WGS) entry which is preliminary data.</text>
</comment>
<reference evidence="1" key="1">
    <citation type="submission" date="2024-09" db="EMBL/GenBank/DDBJ databases">
        <title>Black Yeasts Isolated from many extreme environments.</title>
        <authorList>
            <person name="Coleine C."/>
            <person name="Stajich J.E."/>
            <person name="Selbmann L."/>
        </authorList>
    </citation>
    <scope>NUCLEOTIDE SEQUENCE</scope>
    <source>
        <strain evidence="1">CCFEE 5737</strain>
    </source>
</reference>
<keyword evidence="2" id="KW-1185">Reference proteome</keyword>
<evidence type="ECO:0000313" key="1">
    <source>
        <dbReference type="EMBL" id="KAK3059396.1"/>
    </source>
</evidence>
<gene>
    <name evidence="1" type="ORF">LTS18_010971</name>
</gene>
<organism evidence="1 2">
    <name type="scientific">Coniosporium uncinatum</name>
    <dbReference type="NCBI Taxonomy" id="93489"/>
    <lineage>
        <taxon>Eukaryota</taxon>
        <taxon>Fungi</taxon>
        <taxon>Dikarya</taxon>
        <taxon>Ascomycota</taxon>
        <taxon>Pezizomycotina</taxon>
        <taxon>Dothideomycetes</taxon>
        <taxon>Dothideomycetes incertae sedis</taxon>
        <taxon>Coniosporium</taxon>
    </lineage>
</organism>
<accession>A0ACC3CZD1</accession>
<proteinExistence type="predicted"/>